<dbReference type="InterPro" id="IPR002181">
    <property type="entry name" value="Fibrinogen_a/b/g_C_dom"/>
</dbReference>
<dbReference type="PROSITE" id="PS51406">
    <property type="entry name" value="FIBRINOGEN_C_2"/>
    <property type="match status" value="1"/>
</dbReference>
<keyword evidence="5" id="KW-1185">Reference proteome</keyword>
<dbReference type="InterPro" id="IPR050373">
    <property type="entry name" value="Fibrinogen_C-term_domain"/>
</dbReference>
<dbReference type="SUPFAM" id="SSF56496">
    <property type="entry name" value="Fibrinogen C-terminal domain-like"/>
    <property type="match status" value="1"/>
</dbReference>
<organism evidence="4 5">
    <name type="scientific">Aedes albopictus</name>
    <name type="common">Asian tiger mosquito</name>
    <name type="synonym">Stegomyia albopicta</name>
    <dbReference type="NCBI Taxonomy" id="7160"/>
    <lineage>
        <taxon>Eukaryota</taxon>
        <taxon>Metazoa</taxon>
        <taxon>Ecdysozoa</taxon>
        <taxon>Arthropoda</taxon>
        <taxon>Hexapoda</taxon>
        <taxon>Insecta</taxon>
        <taxon>Pterygota</taxon>
        <taxon>Neoptera</taxon>
        <taxon>Endopterygota</taxon>
        <taxon>Diptera</taxon>
        <taxon>Nematocera</taxon>
        <taxon>Culicoidea</taxon>
        <taxon>Culicidae</taxon>
        <taxon>Culicinae</taxon>
        <taxon>Aedini</taxon>
        <taxon>Aedes</taxon>
        <taxon>Stegomyia</taxon>
    </lineage>
</organism>
<dbReference type="PANTHER" id="PTHR19143:SF327">
    <property type="entry name" value="FI21813P1-RELATED"/>
    <property type="match status" value="1"/>
</dbReference>
<dbReference type="CDD" id="cd00087">
    <property type="entry name" value="FReD"/>
    <property type="match status" value="1"/>
</dbReference>
<dbReference type="Pfam" id="PF00147">
    <property type="entry name" value="Fibrinogen_C"/>
    <property type="match status" value="1"/>
</dbReference>
<protein>
    <recommendedName>
        <fullName evidence="3">Fibrinogen C-terminal domain-containing protein</fullName>
    </recommendedName>
</protein>
<evidence type="ECO:0000313" key="4">
    <source>
        <dbReference type="EnsemblMetazoa" id="AALFPA23_006924.P9128"/>
    </source>
</evidence>
<evidence type="ECO:0000256" key="2">
    <source>
        <dbReference type="SAM" id="SignalP"/>
    </source>
</evidence>
<feature type="signal peptide" evidence="2">
    <location>
        <begin position="1"/>
        <end position="18"/>
    </location>
</feature>
<reference evidence="5" key="1">
    <citation type="journal article" date="2015" name="Proc. Natl. Acad. Sci. U.S.A.">
        <title>Genome sequence of the Asian Tiger mosquito, Aedes albopictus, reveals insights into its biology, genetics, and evolution.</title>
        <authorList>
            <person name="Chen X.G."/>
            <person name="Jiang X."/>
            <person name="Gu J."/>
            <person name="Xu M."/>
            <person name="Wu Y."/>
            <person name="Deng Y."/>
            <person name="Zhang C."/>
            <person name="Bonizzoni M."/>
            <person name="Dermauw W."/>
            <person name="Vontas J."/>
            <person name="Armbruster P."/>
            <person name="Huang X."/>
            <person name="Yang Y."/>
            <person name="Zhang H."/>
            <person name="He W."/>
            <person name="Peng H."/>
            <person name="Liu Y."/>
            <person name="Wu K."/>
            <person name="Chen J."/>
            <person name="Lirakis M."/>
            <person name="Topalis P."/>
            <person name="Van Leeuwen T."/>
            <person name="Hall A.B."/>
            <person name="Jiang X."/>
            <person name="Thorpe C."/>
            <person name="Mueller R.L."/>
            <person name="Sun C."/>
            <person name="Waterhouse R.M."/>
            <person name="Yan G."/>
            <person name="Tu Z.J."/>
            <person name="Fang X."/>
            <person name="James A.A."/>
        </authorList>
    </citation>
    <scope>NUCLEOTIDE SEQUENCE [LARGE SCALE GENOMIC DNA]</scope>
    <source>
        <strain evidence="5">Foshan</strain>
    </source>
</reference>
<dbReference type="Gene3D" id="3.90.215.10">
    <property type="entry name" value="Gamma Fibrinogen, chain A, domain 1"/>
    <property type="match status" value="1"/>
</dbReference>
<feature type="domain" description="Fibrinogen C-terminal" evidence="3">
    <location>
        <begin position="80"/>
        <end position="290"/>
    </location>
</feature>
<dbReference type="InterPro" id="IPR036056">
    <property type="entry name" value="Fibrinogen-like_C"/>
</dbReference>
<dbReference type="RefSeq" id="XP_019551843.2">
    <property type="nucleotide sequence ID" value="XM_019696298.3"/>
</dbReference>
<evidence type="ECO:0000259" key="3">
    <source>
        <dbReference type="PROSITE" id="PS51406"/>
    </source>
</evidence>
<feature type="coiled-coil region" evidence="1">
    <location>
        <begin position="47"/>
        <end position="80"/>
    </location>
</feature>
<dbReference type="SMART" id="SM00186">
    <property type="entry name" value="FBG"/>
    <property type="match status" value="1"/>
</dbReference>
<proteinExistence type="predicted"/>
<keyword evidence="1" id="KW-0175">Coiled coil</keyword>
<dbReference type="Proteomes" id="UP000069940">
    <property type="component" value="Unassembled WGS sequence"/>
</dbReference>
<evidence type="ECO:0000313" key="5">
    <source>
        <dbReference type="Proteomes" id="UP000069940"/>
    </source>
</evidence>
<name>A0ABM1Y932_AEDAL</name>
<dbReference type="InterPro" id="IPR014716">
    <property type="entry name" value="Fibrinogen_a/b/g_C_1"/>
</dbReference>
<keyword evidence="2" id="KW-0732">Signal</keyword>
<accession>A0ABM1Y932</accession>
<dbReference type="EnsemblMetazoa" id="AALFPA23_006924.R9128">
    <property type="protein sequence ID" value="AALFPA23_006924.P9128"/>
    <property type="gene ID" value="AALFPA23_006924"/>
</dbReference>
<dbReference type="PANTHER" id="PTHR19143">
    <property type="entry name" value="FIBRINOGEN/TENASCIN/ANGIOPOEITIN"/>
    <property type="match status" value="1"/>
</dbReference>
<evidence type="ECO:0000256" key="1">
    <source>
        <dbReference type="SAM" id="Coils"/>
    </source>
</evidence>
<reference evidence="4" key="2">
    <citation type="submission" date="2025-05" db="UniProtKB">
        <authorList>
            <consortium name="EnsemblMetazoa"/>
        </authorList>
    </citation>
    <scope>IDENTIFICATION</scope>
    <source>
        <strain evidence="4">Foshan</strain>
    </source>
</reference>
<dbReference type="GeneID" id="109421764"/>
<sequence>MAVKFVIVTFALVFCCAAQLVEDEGESPKPEEPDESYYSYGLLVTKLDTLKKKLAKLDNIERKLNKLDDVEQQLSRIEQTMANSVFESCSAEPSKMSGKYRLQPNVYEQSFVGFCEQEKYGGGWLVIQHRFDGSVNFYRNWTDYKNGFGKIDGEFWIGLERLHKLTKDKNVALMVEIEDYDGNYGFARYENFEIGGETEKYVLKRIDGHSGSLQDSMSNTKGSMFTTRDSNNDKNGSANCAQLEKGAWWYNNCSHTNPNGPFQKQGAWQKIYWYKHEGGVQLKFFRMMIK</sequence>
<feature type="chain" id="PRO_5046529651" description="Fibrinogen C-terminal domain-containing protein" evidence="2">
    <location>
        <begin position="19"/>
        <end position="290"/>
    </location>
</feature>